<organism evidence="13 14">
    <name type="scientific">Myxozyma melibiosi</name>
    <dbReference type="NCBI Taxonomy" id="54550"/>
    <lineage>
        <taxon>Eukaryota</taxon>
        <taxon>Fungi</taxon>
        <taxon>Dikarya</taxon>
        <taxon>Ascomycota</taxon>
        <taxon>Saccharomycotina</taxon>
        <taxon>Lipomycetes</taxon>
        <taxon>Lipomycetales</taxon>
        <taxon>Lipomycetaceae</taxon>
        <taxon>Myxozyma</taxon>
    </lineage>
</organism>
<feature type="domain" description="Palmitoyltransferase DHHC" evidence="12">
    <location>
        <begin position="161"/>
        <end position="304"/>
    </location>
</feature>
<dbReference type="Proteomes" id="UP001498771">
    <property type="component" value="Unassembled WGS sequence"/>
</dbReference>
<evidence type="ECO:0000256" key="7">
    <source>
        <dbReference type="ARBA" id="ARBA00023288"/>
    </source>
</evidence>
<keyword evidence="7" id="KW-0449">Lipoprotein</keyword>
<comment type="domain">
    <text evidence="10">The DHHC domain is required for palmitoyltransferase activity.</text>
</comment>
<comment type="catalytic activity">
    <reaction evidence="9 10">
        <text>L-cysteinyl-[protein] + hexadecanoyl-CoA = S-hexadecanoyl-L-cysteinyl-[protein] + CoA</text>
        <dbReference type="Rhea" id="RHEA:36683"/>
        <dbReference type="Rhea" id="RHEA-COMP:10131"/>
        <dbReference type="Rhea" id="RHEA-COMP:11032"/>
        <dbReference type="ChEBI" id="CHEBI:29950"/>
        <dbReference type="ChEBI" id="CHEBI:57287"/>
        <dbReference type="ChEBI" id="CHEBI:57379"/>
        <dbReference type="ChEBI" id="CHEBI:74151"/>
        <dbReference type="EC" id="2.3.1.225"/>
    </reaction>
</comment>
<evidence type="ECO:0000256" key="11">
    <source>
        <dbReference type="SAM" id="MobiDB-lite"/>
    </source>
</evidence>
<protein>
    <recommendedName>
        <fullName evidence="10">Palmitoyltransferase</fullName>
        <ecNumber evidence="10">2.3.1.225</ecNumber>
    </recommendedName>
</protein>
<feature type="transmembrane region" description="Helical" evidence="10">
    <location>
        <begin position="80"/>
        <end position="98"/>
    </location>
</feature>
<keyword evidence="8 10" id="KW-0012">Acyltransferase</keyword>
<evidence type="ECO:0000256" key="1">
    <source>
        <dbReference type="ARBA" id="ARBA00004141"/>
    </source>
</evidence>
<dbReference type="InterPro" id="IPR001594">
    <property type="entry name" value="Palmitoyltrfase_DHHC"/>
</dbReference>
<name>A0ABR1F472_9ASCO</name>
<dbReference type="EC" id="2.3.1.225" evidence="10"/>
<evidence type="ECO:0000259" key="12">
    <source>
        <dbReference type="Pfam" id="PF01529"/>
    </source>
</evidence>
<comment type="similarity">
    <text evidence="10">Belongs to the DHHC palmitoyltransferase family.</text>
</comment>
<dbReference type="PANTHER" id="PTHR22883:SF480">
    <property type="entry name" value="PALMITOYLTRANSFERASE SWF1"/>
    <property type="match status" value="1"/>
</dbReference>
<proteinExistence type="inferred from homology"/>
<dbReference type="PROSITE" id="PS50216">
    <property type="entry name" value="DHHC"/>
    <property type="match status" value="1"/>
</dbReference>
<keyword evidence="4 10" id="KW-1133">Transmembrane helix</keyword>
<accession>A0ABR1F472</accession>
<dbReference type="Pfam" id="PF01529">
    <property type="entry name" value="DHHC"/>
    <property type="match status" value="1"/>
</dbReference>
<reference evidence="13 14" key="1">
    <citation type="submission" date="2024-03" db="EMBL/GenBank/DDBJ databases">
        <title>Genome-scale model development and genomic sequencing of the oleaginous clade Lipomyces.</title>
        <authorList>
            <consortium name="Lawrence Berkeley National Laboratory"/>
            <person name="Czajka J.J."/>
            <person name="Han Y."/>
            <person name="Kim J."/>
            <person name="Mondo S.J."/>
            <person name="Hofstad B.A."/>
            <person name="Robles A."/>
            <person name="Haridas S."/>
            <person name="Riley R."/>
            <person name="LaButti K."/>
            <person name="Pangilinan J."/>
            <person name="Andreopoulos W."/>
            <person name="Lipzen A."/>
            <person name="Yan J."/>
            <person name="Wang M."/>
            <person name="Ng V."/>
            <person name="Grigoriev I.V."/>
            <person name="Spatafora J.W."/>
            <person name="Magnuson J.K."/>
            <person name="Baker S.E."/>
            <person name="Pomraning K.R."/>
        </authorList>
    </citation>
    <scope>NUCLEOTIDE SEQUENCE [LARGE SCALE GENOMIC DNA]</scope>
    <source>
        <strain evidence="13 14">Phaff 52-87</strain>
    </source>
</reference>
<keyword evidence="14" id="KW-1185">Reference proteome</keyword>
<feature type="transmembrane region" description="Helical" evidence="10">
    <location>
        <begin position="204"/>
        <end position="228"/>
    </location>
</feature>
<keyword evidence="3 10" id="KW-0812">Transmembrane</keyword>
<sequence>MKLSILHYVVAFIVIFSTLVFIVLFGRLPAFKGTIVGKAHILLWKTIPAKFVAIDRKLTGGKLYAASSKWADYLVNDKNWAVAIFYSTVLTVSLFFFFKDAWPRIYNPLHRLIIPMVAFQPYFYLYLSAFTDPGTITKANLARYLELFPYDDIIFYSDSAECRTCHFKKPARSKHCSVCKGCIAKNDHHCAWINNCVGYYNYRFFLGFLVSNLGVLIYGSYLTFMVLFNEYKAQHFPDGTDSAPKYYWANYRFWILLIHSRSWTATVTSLCMISTLVSPLVIAFLAQHILYIHQGMTTNESEKWSEVQWVANNGMLEVYENREDEDSSEDGSSASGSGSDSETRALHPRLQALQSARPKPENQGRKVHIYAYDDGSFNRLPPAGMVKTATVPGLYAVVNIYDRGGLFKNAKEVWFPKRV</sequence>
<evidence type="ECO:0000313" key="13">
    <source>
        <dbReference type="EMBL" id="KAK7204616.1"/>
    </source>
</evidence>
<comment type="caution">
    <text evidence="13">The sequence shown here is derived from an EMBL/GenBank/DDBJ whole genome shotgun (WGS) entry which is preliminary data.</text>
</comment>
<evidence type="ECO:0000256" key="4">
    <source>
        <dbReference type="ARBA" id="ARBA00022989"/>
    </source>
</evidence>
<feature type="transmembrane region" description="Helical" evidence="10">
    <location>
        <begin position="5"/>
        <end position="25"/>
    </location>
</feature>
<dbReference type="EMBL" id="JBBJBU010000007">
    <property type="protein sequence ID" value="KAK7204616.1"/>
    <property type="molecule type" value="Genomic_DNA"/>
</dbReference>
<feature type="transmembrane region" description="Helical" evidence="10">
    <location>
        <begin position="263"/>
        <end position="286"/>
    </location>
</feature>
<keyword evidence="5 10" id="KW-0472">Membrane</keyword>
<comment type="subcellular location">
    <subcellularLocation>
        <location evidence="1">Membrane</location>
        <topology evidence="1">Multi-pass membrane protein</topology>
    </subcellularLocation>
</comment>
<dbReference type="GeneID" id="90038319"/>
<keyword evidence="2 10" id="KW-0808">Transferase</keyword>
<evidence type="ECO:0000256" key="9">
    <source>
        <dbReference type="ARBA" id="ARBA00048048"/>
    </source>
</evidence>
<dbReference type="InterPro" id="IPR039859">
    <property type="entry name" value="PFA4/ZDH16/20/ERF2-like"/>
</dbReference>
<evidence type="ECO:0000256" key="3">
    <source>
        <dbReference type="ARBA" id="ARBA00022692"/>
    </source>
</evidence>
<evidence type="ECO:0000256" key="5">
    <source>
        <dbReference type="ARBA" id="ARBA00023136"/>
    </source>
</evidence>
<dbReference type="RefSeq" id="XP_064767649.1">
    <property type="nucleotide sequence ID" value="XM_064912807.1"/>
</dbReference>
<gene>
    <name evidence="13" type="ORF">BZA70DRAFT_279598</name>
</gene>
<keyword evidence="6" id="KW-0564">Palmitate</keyword>
<dbReference type="PANTHER" id="PTHR22883">
    <property type="entry name" value="ZINC FINGER DHHC DOMAIN CONTAINING PROTEIN"/>
    <property type="match status" value="1"/>
</dbReference>
<feature type="compositionally biased region" description="Low complexity" evidence="11">
    <location>
        <begin position="330"/>
        <end position="340"/>
    </location>
</feature>
<evidence type="ECO:0000256" key="6">
    <source>
        <dbReference type="ARBA" id="ARBA00023139"/>
    </source>
</evidence>
<evidence type="ECO:0000256" key="10">
    <source>
        <dbReference type="RuleBase" id="RU079119"/>
    </source>
</evidence>
<evidence type="ECO:0000256" key="2">
    <source>
        <dbReference type="ARBA" id="ARBA00022679"/>
    </source>
</evidence>
<evidence type="ECO:0000313" key="14">
    <source>
        <dbReference type="Proteomes" id="UP001498771"/>
    </source>
</evidence>
<feature type="region of interest" description="Disordered" evidence="11">
    <location>
        <begin position="321"/>
        <end position="344"/>
    </location>
</feature>
<evidence type="ECO:0000256" key="8">
    <source>
        <dbReference type="ARBA" id="ARBA00023315"/>
    </source>
</evidence>